<evidence type="ECO:0000313" key="2">
    <source>
        <dbReference type="Proteomes" id="UP000198851"/>
    </source>
</evidence>
<dbReference type="STRING" id="1280847.SAMN04488036_102120"/>
<dbReference type="EMBL" id="FOSZ01000002">
    <property type="protein sequence ID" value="SFK77360.1"/>
    <property type="molecule type" value="Genomic_DNA"/>
</dbReference>
<organism evidence="1 2">
    <name type="scientific">Shimia haliotis</name>
    <dbReference type="NCBI Taxonomy" id="1280847"/>
    <lineage>
        <taxon>Bacteria</taxon>
        <taxon>Pseudomonadati</taxon>
        <taxon>Pseudomonadota</taxon>
        <taxon>Alphaproteobacteria</taxon>
        <taxon>Rhodobacterales</taxon>
        <taxon>Roseobacteraceae</taxon>
    </lineage>
</organism>
<dbReference type="AlphaFoldDB" id="A0A1I4C9P3"/>
<gene>
    <name evidence="1" type="ORF">SAMN04488036_102120</name>
</gene>
<dbReference type="RefSeq" id="WP_139216152.1">
    <property type="nucleotide sequence ID" value="NZ_FOSZ01000002.1"/>
</dbReference>
<reference evidence="2" key="1">
    <citation type="submission" date="2016-10" db="EMBL/GenBank/DDBJ databases">
        <authorList>
            <person name="Varghese N."/>
            <person name="Submissions S."/>
        </authorList>
    </citation>
    <scope>NUCLEOTIDE SEQUENCE [LARGE SCALE GENOMIC DNA]</scope>
    <source>
        <strain evidence="2">DSM 28453</strain>
    </source>
</reference>
<evidence type="ECO:0000313" key="1">
    <source>
        <dbReference type="EMBL" id="SFK77360.1"/>
    </source>
</evidence>
<name>A0A1I4C9P3_9RHOB</name>
<dbReference type="OrthoDB" id="7845429at2"/>
<protein>
    <submittedName>
        <fullName evidence="1">Uncharacterized protein</fullName>
    </submittedName>
</protein>
<keyword evidence="2" id="KW-1185">Reference proteome</keyword>
<sequence length="164" mass="18082">MGHMRLNDVVGEIVGEVIAGRAINKRQAAVNRWDDIDADGQYLAGIDGVVTRIDQRARSLKLKAEKSAAPKQAALPFQLPVAVAMDIEGTHLVATRQLSRAGFERAIEIRRLQIANDQRALREWRNALRQADQFWTANPDWNFGECLDAILAKGGKVLGGEAVQ</sequence>
<dbReference type="Proteomes" id="UP000198851">
    <property type="component" value="Unassembled WGS sequence"/>
</dbReference>
<accession>A0A1I4C9P3</accession>
<proteinExistence type="predicted"/>